<keyword evidence="1" id="KW-0472">Membrane</keyword>
<name>A0A2S3HJG7_9POAL</name>
<dbReference type="Gramene" id="PAN24376">
    <property type="protein sequence ID" value="PAN24376"/>
    <property type="gene ID" value="PAHAL_4G200700"/>
</dbReference>
<evidence type="ECO:0000256" key="1">
    <source>
        <dbReference type="SAM" id="Phobius"/>
    </source>
</evidence>
<sequence>MEIPAKFLHPGPGFHPRVPRCGTDPRVAAAAGSLTTSCGGCATQRRRRRRRCGGLPSFAPSGTYVFAALSMVYISGGLVVFVGRNQSYTNLKKLNVKSIARTTLK</sequence>
<evidence type="ECO:0000313" key="2">
    <source>
        <dbReference type="EMBL" id="PAN24376.2"/>
    </source>
</evidence>
<protein>
    <submittedName>
        <fullName evidence="2">Uncharacterized protein</fullName>
    </submittedName>
</protein>
<keyword evidence="1" id="KW-0812">Transmembrane</keyword>
<dbReference type="Proteomes" id="UP000243499">
    <property type="component" value="Chromosome 4"/>
</dbReference>
<feature type="transmembrane region" description="Helical" evidence="1">
    <location>
        <begin position="64"/>
        <end position="83"/>
    </location>
</feature>
<reference evidence="2" key="1">
    <citation type="submission" date="2018-04" db="EMBL/GenBank/DDBJ databases">
        <title>WGS assembly of Panicum hallii.</title>
        <authorList>
            <person name="Lovell J."/>
            <person name="Jenkins J."/>
            <person name="Lowry D."/>
            <person name="Mamidi S."/>
            <person name="Sreedasyam A."/>
            <person name="Weng X."/>
            <person name="Barry K."/>
            <person name="Bonette J."/>
            <person name="Campitelli B."/>
            <person name="Daum C."/>
            <person name="Gordon S."/>
            <person name="Gould B."/>
            <person name="Lipzen A."/>
            <person name="Macqueen A."/>
            <person name="Palacio-Mejia J."/>
            <person name="Plott C."/>
            <person name="Shakirov E."/>
            <person name="Shu S."/>
            <person name="Yoshinaga Y."/>
            <person name="Zane M."/>
            <person name="Rokhsar D."/>
            <person name="Grimwood J."/>
            <person name="Schmutz J."/>
            <person name="Juenger T."/>
        </authorList>
    </citation>
    <scope>NUCLEOTIDE SEQUENCE [LARGE SCALE GENOMIC DNA]</scope>
    <source>
        <strain evidence="2">FIL2</strain>
    </source>
</reference>
<dbReference type="EMBL" id="CM008049">
    <property type="protein sequence ID" value="PAN24376.2"/>
    <property type="molecule type" value="Genomic_DNA"/>
</dbReference>
<keyword evidence="1" id="KW-1133">Transmembrane helix</keyword>
<gene>
    <name evidence="2" type="ORF">PAHAL_4G200700</name>
</gene>
<dbReference type="AlphaFoldDB" id="A0A2S3HJG7"/>
<accession>A0A2S3HJG7</accession>
<organism evidence="2">
    <name type="scientific">Panicum hallii</name>
    <dbReference type="NCBI Taxonomy" id="206008"/>
    <lineage>
        <taxon>Eukaryota</taxon>
        <taxon>Viridiplantae</taxon>
        <taxon>Streptophyta</taxon>
        <taxon>Embryophyta</taxon>
        <taxon>Tracheophyta</taxon>
        <taxon>Spermatophyta</taxon>
        <taxon>Magnoliopsida</taxon>
        <taxon>Liliopsida</taxon>
        <taxon>Poales</taxon>
        <taxon>Poaceae</taxon>
        <taxon>PACMAD clade</taxon>
        <taxon>Panicoideae</taxon>
        <taxon>Panicodae</taxon>
        <taxon>Paniceae</taxon>
        <taxon>Panicinae</taxon>
        <taxon>Panicum</taxon>
        <taxon>Panicum sect. Panicum</taxon>
    </lineage>
</organism>
<proteinExistence type="predicted"/>